<dbReference type="OrthoDB" id="5581259at2759"/>
<dbReference type="Pfam" id="PF03661">
    <property type="entry name" value="TMEM33_Pom33"/>
    <property type="match status" value="1"/>
</dbReference>
<reference evidence="2 3" key="1">
    <citation type="submission" date="2020-02" db="EMBL/GenBank/DDBJ databases">
        <authorList>
            <person name="Ferguson B K."/>
        </authorList>
    </citation>
    <scope>NUCLEOTIDE SEQUENCE [LARGE SCALE GENOMIC DNA]</scope>
</reference>
<dbReference type="GO" id="GO:0016020">
    <property type="term" value="C:membrane"/>
    <property type="evidence" value="ECO:0007669"/>
    <property type="project" value="InterPro"/>
</dbReference>
<proteinExistence type="predicted"/>
<dbReference type="InterPro" id="IPR005344">
    <property type="entry name" value="TMEM33/Pom33"/>
</dbReference>
<keyword evidence="1" id="KW-0812">Transmembrane</keyword>
<keyword evidence="3" id="KW-1185">Reference proteome</keyword>
<sequence length="107" mass="12095">MFTRFFRDARYIKESAMADTTSGTDSTPTVPKGLPALKQQIMQDKIKIAQWLLRCITIFFTLIFLIPIVGSANFLNKTIYIASMKTQTGIRVSDYTCDRNCSSSINN</sequence>
<feature type="transmembrane region" description="Helical" evidence="1">
    <location>
        <begin position="51"/>
        <end position="75"/>
    </location>
</feature>
<keyword evidence="1" id="KW-0472">Membrane</keyword>
<evidence type="ECO:0000313" key="3">
    <source>
        <dbReference type="Proteomes" id="UP000479190"/>
    </source>
</evidence>
<gene>
    <name evidence="2" type="ORF">TBRA_LOCUS7431</name>
</gene>
<dbReference type="Proteomes" id="UP000479190">
    <property type="component" value="Unassembled WGS sequence"/>
</dbReference>
<dbReference type="AlphaFoldDB" id="A0A6H5IC08"/>
<keyword evidence="1" id="KW-1133">Transmembrane helix</keyword>
<dbReference type="EMBL" id="CADCXV010000794">
    <property type="protein sequence ID" value="CAB0035539.1"/>
    <property type="molecule type" value="Genomic_DNA"/>
</dbReference>
<evidence type="ECO:0000313" key="2">
    <source>
        <dbReference type="EMBL" id="CAB0035539.1"/>
    </source>
</evidence>
<evidence type="ECO:0000256" key="1">
    <source>
        <dbReference type="SAM" id="Phobius"/>
    </source>
</evidence>
<name>A0A6H5IC08_9HYME</name>
<organism evidence="2 3">
    <name type="scientific">Trichogramma brassicae</name>
    <dbReference type="NCBI Taxonomy" id="86971"/>
    <lineage>
        <taxon>Eukaryota</taxon>
        <taxon>Metazoa</taxon>
        <taxon>Ecdysozoa</taxon>
        <taxon>Arthropoda</taxon>
        <taxon>Hexapoda</taxon>
        <taxon>Insecta</taxon>
        <taxon>Pterygota</taxon>
        <taxon>Neoptera</taxon>
        <taxon>Endopterygota</taxon>
        <taxon>Hymenoptera</taxon>
        <taxon>Apocrita</taxon>
        <taxon>Proctotrupomorpha</taxon>
        <taxon>Chalcidoidea</taxon>
        <taxon>Trichogrammatidae</taxon>
        <taxon>Trichogramma</taxon>
    </lineage>
</organism>
<accession>A0A6H5IC08</accession>
<protein>
    <submittedName>
        <fullName evidence="2">Uncharacterized protein</fullName>
    </submittedName>
</protein>